<keyword evidence="2" id="KW-1185">Reference proteome</keyword>
<dbReference type="GO" id="GO:0003676">
    <property type="term" value="F:nucleic acid binding"/>
    <property type="evidence" value="ECO:0007669"/>
    <property type="project" value="InterPro"/>
</dbReference>
<dbReference type="Gene3D" id="3.30.420.10">
    <property type="entry name" value="Ribonuclease H-like superfamily/Ribonuclease H"/>
    <property type="match status" value="1"/>
</dbReference>
<dbReference type="InterPro" id="IPR036397">
    <property type="entry name" value="RNaseH_sf"/>
</dbReference>
<accession>A0A4Y2JTX4</accession>
<reference evidence="1 2" key="1">
    <citation type="journal article" date="2019" name="Sci. Rep.">
        <title>Orb-weaving spider Araneus ventricosus genome elucidates the spidroin gene catalogue.</title>
        <authorList>
            <person name="Kono N."/>
            <person name="Nakamura H."/>
            <person name="Ohtoshi R."/>
            <person name="Moran D.A.P."/>
            <person name="Shinohara A."/>
            <person name="Yoshida Y."/>
            <person name="Fujiwara M."/>
            <person name="Mori M."/>
            <person name="Tomita M."/>
            <person name="Arakawa K."/>
        </authorList>
    </citation>
    <scope>NUCLEOTIDE SEQUENCE [LARGE SCALE GENOMIC DNA]</scope>
</reference>
<comment type="caution">
    <text evidence="1">The sequence shown here is derived from an EMBL/GenBank/DDBJ whole genome shotgun (WGS) entry which is preliminary data.</text>
</comment>
<dbReference type="EMBL" id="BGPR01003804">
    <property type="protein sequence ID" value="GBM92616.1"/>
    <property type="molecule type" value="Genomic_DNA"/>
</dbReference>
<name>A0A4Y2JTX4_ARAVE</name>
<proteinExistence type="predicted"/>
<evidence type="ECO:0000313" key="1">
    <source>
        <dbReference type="EMBL" id="GBM92616.1"/>
    </source>
</evidence>
<protein>
    <submittedName>
        <fullName evidence="1">Uncharacterized protein</fullName>
    </submittedName>
</protein>
<organism evidence="1 2">
    <name type="scientific">Araneus ventricosus</name>
    <name type="common">Orbweaver spider</name>
    <name type="synonym">Epeira ventricosa</name>
    <dbReference type="NCBI Taxonomy" id="182803"/>
    <lineage>
        <taxon>Eukaryota</taxon>
        <taxon>Metazoa</taxon>
        <taxon>Ecdysozoa</taxon>
        <taxon>Arthropoda</taxon>
        <taxon>Chelicerata</taxon>
        <taxon>Arachnida</taxon>
        <taxon>Araneae</taxon>
        <taxon>Araneomorphae</taxon>
        <taxon>Entelegynae</taxon>
        <taxon>Araneoidea</taxon>
        <taxon>Araneidae</taxon>
        <taxon>Araneus</taxon>
    </lineage>
</organism>
<evidence type="ECO:0000313" key="2">
    <source>
        <dbReference type="Proteomes" id="UP000499080"/>
    </source>
</evidence>
<gene>
    <name evidence="1" type="ORF">AVEN_160941_1</name>
</gene>
<sequence length="120" mass="13560">MVPSSCTTIPILLAKLKNGCASSSGEYKHPRFGTQPGFQTHSFIQYPEESLNLKVFRLTLREENTRGSLSGTRFSSESDVKTAAENWFNGQGRDFYQDGLNKLVLRSDKCLNRFGEYVEK</sequence>
<dbReference type="Proteomes" id="UP000499080">
    <property type="component" value="Unassembled WGS sequence"/>
</dbReference>
<dbReference type="OrthoDB" id="616263at2759"/>
<dbReference type="AlphaFoldDB" id="A0A4Y2JTX4"/>